<evidence type="ECO:0000313" key="2">
    <source>
        <dbReference type="Proteomes" id="UP001316189"/>
    </source>
</evidence>
<organism evidence="1 2">
    <name type="scientific">Cellulomonas chengniuliangii</name>
    <dbReference type="NCBI Taxonomy" id="2968084"/>
    <lineage>
        <taxon>Bacteria</taxon>
        <taxon>Bacillati</taxon>
        <taxon>Actinomycetota</taxon>
        <taxon>Actinomycetes</taxon>
        <taxon>Micrococcales</taxon>
        <taxon>Cellulomonadaceae</taxon>
        <taxon>Cellulomonas</taxon>
    </lineage>
</organism>
<dbReference type="Proteomes" id="UP001316189">
    <property type="component" value="Chromosome"/>
</dbReference>
<name>A0ABY5L0I3_9CELL</name>
<keyword evidence="2" id="KW-1185">Reference proteome</keyword>
<dbReference type="EMBL" id="CP101988">
    <property type="protein sequence ID" value="UUI75423.1"/>
    <property type="molecule type" value="Genomic_DNA"/>
</dbReference>
<sequence length="197" mass="20010">MNDITTTPMSTLADGEARPRRRWMTVGLIAAGLSLAGGGVAMATGLGSGADGATAGGQEVAAAQTVSDAAAAAEPISADVSAALEAFWAADYSLADVTRLADLWQVEDAYEVKARAGQLILDGKQAELGAPTPEVVDPITEAATAFWDAGYTYEDAQQLAALWSSEDTYEAKIAAGQKLLAGETLPVPPSGQVPAAG</sequence>
<accession>A0ABY5L0I3</accession>
<dbReference type="RefSeq" id="WP_227568481.1">
    <property type="nucleotide sequence ID" value="NZ_CP101988.1"/>
</dbReference>
<protein>
    <submittedName>
        <fullName evidence="1">Uncharacterized protein</fullName>
    </submittedName>
</protein>
<proteinExistence type="predicted"/>
<gene>
    <name evidence="1" type="ORF">NP064_00380</name>
</gene>
<evidence type="ECO:0000313" key="1">
    <source>
        <dbReference type="EMBL" id="UUI75423.1"/>
    </source>
</evidence>
<reference evidence="1 2" key="1">
    <citation type="submission" date="2022-07" db="EMBL/GenBank/DDBJ databases">
        <title>Novel species in genus cellulomonas.</title>
        <authorList>
            <person name="Ye L."/>
        </authorList>
    </citation>
    <scope>NUCLEOTIDE SEQUENCE [LARGE SCALE GENOMIC DNA]</scope>
    <source>
        <strain evidence="2">zg-Y338</strain>
    </source>
</reference>